<organism evidence="1 2">
    <name type="scientific">Ixodes persulcatus</name>
    <name type="common">Taiga tick</name>
    <dbReference type="NCBI Taxonomy" id="34615"/>
    <lineage>
        <taxon>Eukaryota</taxon>
        <taxon>Metazoa</taxon>
        <taxon>Ecdysozoa</taxon>
        <taxon>Arthropoda</taxon>
        <taxon>Chelicerata</taxon>
        <taxon>Arachnida</taxon>
        <taxon>Acari</taxon>
        <taxon>Parasitiformes</taxon>
        <taxon>Ixodida</taxon>
        <taxon>Ixodoidea</taxon>
        <taxon>Ixodidae</taxon>
        <taxon>Ixodinae</taxon>
        <taxon>Ixodes</taxon>
    </lineage>
</organism>
<accession>A0AC60P676</accession>
<dbReference type="EMBL" id="JABSTQ010011137">
    <property type="protein sequence ID" value="KAG0414904.1"/>
    <property type="molecule type" value="Genomic_DNA"/>
</dbReference>
<sequence length="301" mass="31140">MYRSQGYKPELMSFGLLRDDRTPDERVPGPKAFFGSEKQIVSENRSVKLSASTTLEKAPTVFLIARHGGAMTKTLGRNGVETRCPFTVLCLAAVTSAGLVGPHSGGHSVQHRKQDDYGNYQFGYDIVNGYGAVNGRHETGAAYGPVHGSYYLGDIDGRHRHVEYVADKLGFRAVVKTNEPGTKTSAPASAPYVSANGKAVPAASVHHAVPVAALVKPLVPAYGGHHGGLGYAGGYGGYGGYGHGAPVAAAVVARPAVPVAAYAAAPYHGYGGVPFAPGYGLGHGLGYGHGYGGGYGHGYLG</sequence>
<evidence type="ECO:0000313" key="2">
    <source>
        <dbReference type="Proteomes" id="UP000805193"/>
    </source>
</evidence>
<protein>
    <submittedName>
        <fullName evidence="1">Uncharacterized protein</fullName>
    </submittedName>
</protein>
<dbReference type="Proteomes" id="UP000805193">
    <property type="component" value="Unassembled WGS sequence"/>
</dbReference>
<proteinExistence type="predicted"/>
<gene>
    <name evidence="1" type="ORF">HPB47_007934</name>
</gene>
<keyword evidence="2" id="KW-1185">Reference proteome</keyword>
<reference evidence="1 2" key="1">
    <citation type="journal article" date="2020" name="Cell">
        <title>Large-Scale Comparative Analyses of Tick Genomes Elucidate Their Genetic Diversity and Vector Capacities.</title>
        <authorList>
            <consortium name="Tick Genome and Microbiome Consortium (TIGMIC)"/>
            <person name="Jia N."/>
            <person name="Wang J."/>
            <person name="Shi W."/>
            <person name="Du L."/>
            <person name="Sun Y."/>
            <person name="Zhan W."/>
            <person name="Jiang J.F."/>
            <person name="Wang Q."/>
            <person name="Zhang B."/>
            <person name="Ji P."/>
            <person name="Bell-Sakyi L."/>
            <person name="Cui X.M."/>
            <person name="Yuan T.T."/>
            <person name="Jiang B.G."/>
            <person name="Yang W.F."/>
            <person name="Lam T.T."/>
            <person name="Chang Q.C."/>
            <person name="Ding S.J."/>
            <person name="Wang X.J."/>
            <person name="Zhu J.G."/>
            <person name="Ruan X.D."/>
            <person name="Zhao L."/>
            <person name="Wei J.T."/>
            <person name="Ye R.Z."/>
            <person name="Que T.C."/>
            <person name="Du C.H."/>
            <person name="Zhou Y.H."/>
            <person name="Cheng J.X."/>
            <person name="Dai P.F."/>
            <person name="Guo W.B."/>
            <person name="Han X.H."/>
            <person name="Huang E.J."/>
            <person name="Li L.F."/>
            <person name="Wei W."/>
            <person name="Gao Y.C."/>
            <person name="Liu J.Z."/>
            <person name="Shao H.Z."/>
            <person name="Wang X."/>
            <person name="Wang C.C."/>
            <person name="Yang T.C."/>
            <person name="Huo Q.B."/>
            <person name="Li W."/>
            <person name="Chen H.Y."/>
            <person name="Chen S.E."/>
            <person name="Zhou L.G."/>
            <person name="Ni X.B."/>
            <person name="Tian J.H."/>
            <person name="Sheng Y."/>
            <person name="Liu T."/>
            <person name="Pan Y.S."/>
            <person name="Xia L.Y."/>
            <person name="Li J."/>
            <person name="Zhao F."/>
            <person name="Cao W.C."/>
        </authorList>
    </citation>
    <scope>NUCLEOTIDE SEQUENCE [LARGE SCALE GENOMIC DNA]</scope>
    <source>
        <strain evidence="1">Iper-2018</strain>
    </source>
</reference>
<comment type="caution">
    <text evidence="1">The sequence shown here is derived from an EMBL/GenBank/DDBJ whole genome shotgun (WGS) entry which is preliminary data.</text>
</comment>
<evidence type="ECO:0000313" key="1">
    <source>
        <dbReference type="EMBL" id="KAG0414904.1"/>
    </source>
</evidence>
<name>A0AC60P676_IXOPE</name>